<dbReference type="Gene3D" id="3.40.50.720">
    <property type="entry name" value="NAD(P)-binding Rossmann-like Domain"/>
    <property type="match status" value="1"/>
</dbReference>
<reference evidence="7" key="1">
    <citation type="submission" date="2016-04" db="EMBL/GenBank/DDBJ databases">
        <authorList>
            <person name="Evans L.H."/>
            <person name="Alamgir A."/>
            <person name="Owens N."/>
            <person name="Weber N.D."/>
            <person name="Virtaneva K."/>
            <person name="Barbian K."/>
            <person name="Babar A."/>
            <person name="Rosenke K."/>
        </authorList>
    </citation>
    <scope>NUCLEOTIDE SEQUENCE [LARGE SCALE GENOMIC DNA]</scope>
    <source>
        <strain evidence="7">CBS 101.48</strain>
    </source>
</reference>
<dbReference type="EMBL" id="LT554414">
    <property type="protein sequence ID" value="SAM04646.1"/>
    <property type="molecule type" value="Genomic_DNA"/>
</dbReference>
<organism evidence="7">
    <name type="scientific">Absidia glauca</name>
    <name type="common">Pin mould</name>
    <dbReference type="NCBI Taxonomy" id="4829"/>
    <lineage>
        <taxon>Eukaryota</taxon>
        <taxon>Fungi</taxon>
        <taxon>Fungi incertae sedis</taxon>
        <taxon>Mucoromycota</taxon>
        <taxon>Mucoromycotina</taxon>
        <taxon>Mucoromycetes</taxon>
        <taxon>Mucorales</taxon>
        <taxon>Cunninghamellaceae</taxon>
        <taxon>Absidia</taxon>
    </lineage>
</organism>
<feature type="domain" description="Enoyl reductase (ER)" evidence="6">
    <location>
        <begin position="15"/>
        <end position="333"/>
    </location>
</feature>
<keyword evidence="2 5" id="KW-0479">Metal-binding</keyword>
<dbReference type="GO" id="GO:0008270">
    <property type="term" value="F:zinc ion binding"/>
    <property type="evidence" value="ECO:0007669"/>
    <property type="project" value="InterPro"/>
</dbReference>
<evidence type="ECO:0000313" key="7">
    <source>
        <dbReference type="EMBL" id="SAM04646.1"/>
    </source>
</evidence>
<dbReference type="InterPro" id="IPR013154">
    <property type="entry name" value="ADH-like_N"/>
</dbReference>
<sequence length="336" mass="36741">MSHQIKGFATTDKPGKFQLQTRQEKLNDYDIFIEIQAAGICHTDCLYLSMKDKVLGHESVGKVVEAGPQAQGFKKGDLVGWSYLKSSCLTCDYCVSGKDVFCRERVLFPGNDNNNGFADGVVVDSRFAYHIPPGIEPKNAAPLLCAGVTVFNALYANNVSPTQSVGVVGIGGLGHLALQFASKWGCNVTAISGNPSKKDEALSFGAHHFFDSKKLDEPGYAESAPKFDLIINTTSANLHYDSYMKLLNPLGKFLVIGVPSKPVEVADTINIIQNMLTVRGGLTGGRPAYREMLKFAARHKIKPQLEEYPFTIEGLEEAIDRCEASKVRYRAVLVKK</sequence>
<dbReference type="AlphaFoldDB" id="A0A163JT55"/>
<comment type="similarity">
    <text evidence="5">Belongs to the zinc-containing alcohol dehydrogenase family.</text>
</comment>
<evidence type="ECO:0000256" key="1">
    <source>
        <dbReference type="ARBA" id="ARBA00001947"/>
    </source>
</evidence>
<dbReference type="PROSITE" id="PS00059">
    <property type="entry name" value="ADH_ZINC"/>
    <property type="match status" value="1"/>
</dbReference>
<evidence type="ECO:0000313" key="8">
    <source>
        <dbReference type="Proteomes" id="UP000078561"/>
    </source>
</evidence>
<dbReference type="PANTHER" id="PTHR42683">
    <property type="entry name" value="ALDEHYDE REDUCTASE"/>
    <property type="match status" value="1"/>
</dbReference>
<dbReference type="InterPro" id="IPR020843">
    <property type="entry name" value="ER"/>
</dbReference>
<accession>A0A163JT55</accession>
<dbReference type="Pfam" id="PF00107">
    <property type="entry name" value="ADH_zinc_N"/>
    <property type="match status" value="1"/>
</dbReference>
<evidence type="ECO:0000259" key="6">
    <source>
        <dbReference type="SMART" id="SM00829"/>
    </source>
</evidence>
<dbReference type="InterPro" id="IPR047109">
    <property type="entry name" value="CAD-like"/>
</dbReference>
<dbReference type="InterPro" id="IPR002328">
    <property type="entry name" value="ADH_Zn_CS"/>
</dbReference>
<comment type="cofactor">
    <cofactor evidence="1 5">
        <name>Zn(2+)</name>
        <dbReference type="ChEBI" id="CHEBI:29105"/>
    </cofactor>
</comment>
<gene>
    <name evidence="7" type="primary">ABSGL_10512.1 scaffold 12026</name>
</gene>
<dbReference type="Pfam" id="PF08240">
    <property type="entry name" value="ADH_N"/>
    <property type="match status" value="1"/>
</dbReference>
<evidence type="ECO:0000256" key="4">
    <source>
        <dbReference type="ARBA" id="ARBA00023002"/>
    </source>
</evidence>
<dbReference type="Gene3D" id="3.90.180.10">
    <property type="entry name" value="Medium-chain alcohol dehydrogenases, catalytic domain"/>
    <property type="match status" value="1"/>
</dbReference>
<dbReference type="SUPFAM" id="SSF51735">
    <property type="entry name" value="NAD(P)-binding Rossmann-fold domains"/>
    <property type="match status" value="1"/>
</dbReference>
<dbReference type="Proteomes" id="UP000078561">
    <property type="component" value="Unassembled WGS sequence"/>
</dbReference>
<evidence type="ECO:0000256" key="2">
    <source>
        <dbReference type="ARBA" id="ARBA00022723"/>
    </source>
</evidence>
<keyword evidence="8" id="KW-1185">Reference proteome</keyword>
<dbReference type="InParanoid" id="A0A163JT55"/>
<dbReference type="STRING" id="4829.A0A163JT55"/>
<dbReference type="GO" id="GO:0016616">
    <property type="term" value="F:oxidoreductase activity, acting on the CH-OH group of donors, NAD or NADP as acceptor"/>
    <property type="evidence" value="ECO:0007669"/>
    <property type="project" value="InterPro"/>
</dbReference>
<keyword evidence="3 5" id="KW-0862">Zinc</keyword>
<keyword evidence="4" id="KW-0560">Oxidoreductase</keyword>
<dbReference type="InterPro" id="IPR011032">
    <property type="entry name" value="GroES-like_sf"/>
</dbReference>
<name>A0A163JT55_ABSGL</name>
<dbReference type="OMA" id="SGMCFTD"/>
<evidence type="ECO:0000256" key="3">
    <source>
        <dbReference type="ARBA" id="ARBA00022833"/>
    </source>
</evidence>
<dbReference type="FunFam" id="3.40.50.720:FF:000022">
    <property type="entry name" value="Cinnamyl alcohol dehydrogenase"/>
    <property type="match status" value="1"/>
</dbReference>
<proteinExistence type="inferred from homology"/>
<protein>
    <recommendedName>
        <fullName evidence="6">Enoyl reductase (ER) domain-containing protein</fullName>
    </recommendedName>
</protein>
<dbReference type="InterPro" id="IPR036291">
    <property type="entry name" value="NAD(P)-bd_dom_sf"/>
</dbReference>
<dbReference type="OrthoDB" id="1560166at2759"/>
<dbReference type="InterPro" id="IPR013149">
    <property type="entry name" value="ADH-like_C"/>
</dbReference>
<dbReference type="CDD" id="cd05283">
    <property type="entry name" value="CAD1"/>
    <property type="match status" value="1"/>
</dbReference>
<evidence type="ECO:0000256" key="5">
    <source>
        <dbReference type="RuleBase" id="RU361277"/>
    </source>
</evidence>
<dbReference type="SMART" id="SM00829">
    <property type="entry name" value="PKS_ER"/>
    <property type="match status" value="1"/>
</dbReference>
<dbReference type="SUPFAM" id="SSF50129">
    <property type="entry name" value="GroES-like"/>
    <property type="match status" value="1"/>
</dbReference>